<dbReference type="OrthoDB" id="6432323at2759"/>
<gene>
    <name evidence="2" type="primary">AVEN_275058_1</name>
    <name evidence="2" type="ORF">NPIL_521861</name>
</gene>
<comment type="caution">
    <text evidence="2">The sequence shown here is derived from an EMBL/GenBank/DDBJ whole genome shotgun (WGS) entry which is preliminary data.</text>
</comment>
<evidence type="ECO:0000313" key="3">
    <source>
        <dbReference type="Proteomes" id="UP000887013"/>
    </source>
</evidence>
<reference evidence="2" key="1">
    <citation type="submission" date="2020-08" db="EMBL/GenBank/DDBJ databases">
        <title>Multicomponent nature underlies the extraordinary mechanical properties of spider dragline silk.</title>
        <authorList>
            <person name="Kono N."/>
            <person name="Nakamura H."/>
            <person name="Mori M."/>
            <person name="Yoshida Y."/>
            <person name="Ohtoshi R."/>
            <person name="Malay A.D."/>
            <person name="Moran D.A.P."/>
            <person name="Tomita M."/>
            <person name="Numata K."/>
            <person name="Arakawa K."/>
        </authorList>
    </citation>
    <scope>NUCLEOTIDE SEQUENCE</scope>
</reference>
<organism evidence="2 3">
    <name type="scientific">Nephila pilipes</name>
    <name type="common">Giant wood spider</name>
    <name type="synonym">Nephila maculata</name>
    <dbReference type="NCBI Taxonomy" id="299642"/>
    <lineage>
        <taxon>Eukaryota</taxon>
        <taxon>Metazoa</taxon>
        <taxon>Ecdysozoa</taxon>
        <taxon>Arthropoda</taxon>
        <taxon>Chelicerata</taxon>
        <taxon>Arachnida</taxon>
        <taxon>Araneae</taxon>
        <taxon>Araneomorphae</taxon>
        <taxon>Entelegynae</taxon>
        <taxon>Araneoidea</taxon>
        <taxon>Nephilidae</taxon>
        <taxon>Nephila</taxon>
    </lineage>
</organism>
<evidence type="ECO:0000313" key="2">
    <source>
        <dbReference type="EMBL" id="GFS86531.1"/>
    </source>
</evidence>
<protein>
    <recommendedName>
        <fullName evidence="4">Spider venom protein</fullName>
    </recommendedName>
</protein>
<dbReference type="EMBL" id="BMAW01098781">
    <property type="protein sequence ID" value="GFS86531.1"/>
    <property type="molecule type" value="Genomic_DNA"/>
</dbReference>
<proteinExistence type="predicted"/>
<dbReference type="Proteomes" id="UP000887013">
    <property type="component" value="Unassembled WGS sequence"/>
</dbReference>
<keyword evidence="3" id="KW-1185">Reference proteome</keyword>
<name>A0A8X6T808_NEPPI</name>
<accession>A0A8X6T808</accession>
<feature type="chain" id="PRO_5036475199" description="Spider venom protein" evidence="1">
    <location>
        <begin position="22"/>
        <end position="173"/>
    </location>
</feature>
<dbReference type="AlphaFoldDB" id="A0A8X6T808"/>
<feature type="signal peptide" evidence="1">
    <location>
        <begin position="1"/>
        <end position="21"/>
    </location>
</feature>
<sequence length="173" mass="19945">MTSFFVAVAFMVVVSFNFIEAMDDLGSLSNEDDSDGNFAQQCTWYIICDYHQIMEIKTTADALDNKTVLYVVSELRKLFPDIDLPTELAFENEFWKNELEDIACSLSKEEKLNILNIPLPDYISKVCESEEGADECEKMSIASEINSKMMEKYTERCTETKSNEKKEMMQKKM</sequence>
<keyword evidence="1" id="KW-0732">Signal</keyword>
<evidence type="ECO:0008006" key="4">
    <source>
        <dbReference type="Google" id="ProtNLM"/>
    </source>
</evidence>
<evidence type="ECO:0000256" key="1">
    <source>
        <dbReference type="SAM" id="SignalP"/>
    </source>
</evidence>